<dbReference type="InterPro" id="IPR040442">
    <property type="entry name" value="Pyrv_kinase-like_dom_sf"/>
</dbReference>
<accession>A0AAX4L1E5</accession>
<dbReference type="GeneID" id="89335677"/>
<dbReference type="Gene3D" id="3.20.20.60">
    <property type="entry name" value="Phosphoenolpyruvate-binding domains"/>
    <property type="match status" value="1"/>
</dbReference>
<dbReference type="InterPro" id="IPR039556">
    <property type="entry name" value="ICL/PEPM"/>
</dbReference>
<dbReference type="AlphaFoldDB" id="A0AAX4L1E5"/>
<dbReference type="InterPro" id="IPR015813">
    <property type="entry name" value="Pyrv/PenolPyrv_kinase-like_dom"/>
</dbReference>
<evidence type="ECO:0000313" key="2">
    <source>
        <dbReference type="Proteomes" id="UP001432202"/>
    </source>
</evidence>
<proteinExistence type="predicted"/>
<dbReference type="FunFam" id="3.20.20.60:FF:000009">
    <property type="entry name" value="2-methylisocitrate lyase"/>
    <property type="match status" value="1"/>
</dbReference>
<dbReference type="PANTHER" id="PTHR42905">
    <property type="entry name" value="PHOSPHOENOLPYRUVATE CARBOXYLASE"/>
    <property type="match status" value="1"/>
</dbReference>
<protein>
    <submittedName>
        <fullName evidence="1">Oxaloacetate decarboxylase</fullName>
    </submittedName>
</protein>
<dbReference type="GO" id="GO:0016833">
    <property type="term" value="F:oxo-acid-lyase activity"/>
    <property type="evidence" value="ECO:0007669"/>
    <property type="project" value="UniProtKB-ARBA"/>
</dbReference>
<name>A0AAX4L1E5_9CREN</name>
<dbReference type="Pfam" id="PF13714">
    <property type="entry name" value="PEP_mutase"/>
    <property type="match status" value="1"/>
</dbReference>
<dbReference type="CDD" id="cd00377">
    <property type="entry name" value="ICL_PEPM"/>
    <property type="match status" value="1"/>
</dbReference>
<dbReference type="PANTHER" id="PTHR42905:SF5">
    <property type="entry name" value="CARBOXYVINYL-CARBOXYPHOSPHONATE PHOSPHORYLMUTASE, CHLOROPLASTIC"/>
    <property type="match status" value="1"/>
</dbReference>
<reference evidence="1 2" key="1">
    <citation type="submission" date="2024-02" db="EMBL/GenBank/DDBJ databases">
        <title>STSV induces naive adaptation in Sulfolobus.</title>
        <authorList>
            <person name="Xiang X."/>
            <person name="Song M."/>
        </authorList>
    </citation>
    <scope>NUCLEOTIDE SEQUENCE [LARGE SCALE GENOMIC DNA]</scope>
    <source>
        <strain evidence="1 2">RT2</strain>
    </source>
</reference>
<organism evidence="1 2">
    <name type="scientific">Sulfolobus tengchongensis</name>
    <dbReference type="NCBI Taxonomy" id="207809"/>
    <lineage>
        <taxon>Archaea</taxon>
        <taxon>Thermoproteota</taxon>
        <taxon>Thermoprotei</taxon>
        <taxon>Sulfolobales</taxon>
        <taxon>Sulfolobaceae</taxon>
        <taxon>Sulfolobus</taxon>
    </lineage>
</organism>
<evidence type="ECO:0000313" key="1">
    <source>
        <dbReference type="EMBL" id="WWQ61043.1"/>
    </source>
</evidence>
<dbReference type="RefSeq" id="WP_338602768.1">
    <property type="nucleotide sequence ID" value="NZ_CP146016.1"/>
</dbReference>
<dbReference type="SUPFAM" id="SSF51621">
    <property type="entry name" value="Phosphoenolpyruvate/pyruvate domain"/>
    <property type="match status" value="1"/>
</dbReference>
<dbReference type="Proteomes" id="UP001432202">
    <property type="component" value="Chromosome"/>
</dbReference>
<sequence>MSRLIKEKINGAKKLRELMENKDLILAPGAYDALTARLIESTGFDVVYMTGFGTAASMLGYPDVGLITMAEMVDNARRIVDAVNIPVIADADTGYGNPINVIRTVQAYESVGVAGIHIEDQVFPKKCGHITGKQVIPLEEMVEKIAAAKDAKLSKDFVIIARTDAIAVEGLEVALERAKEYYKAGADVIFVEAPESIEQIEVIARELKGIPLLFNWAEGGKTPPVSLDVLRKLGYKIVIFPISALLSATKAVKEVLETIKKDGTPINVMNKLYPFKDFLNFIGLPEVQELEKKYVTKERKKI</sequence>
<keyword evidence="2" id="KW-1185">Reference proteome</keyword>
<gene>
    <name evidence="1" type="ORF">V6M85_02875</name>
</gene>
<dbReference type="EMBL" id="CP146016">
    <property type="protein sequence ID" value="WWQ61043.1"/>
    <property type="molecule type" value="Genomic_DNA"/>
</dbReference>